<dbReference type="GO" id="GO:0016020">
    <property type="term" value="C:membrane"/>
    <property type="evidence" value="ECO:0007669"/>
    <property type="project" value="UniProtKB-SubCell"/>
</dbReference>
<feature type="transmembrane region" description="Helical" evidence="8">
    <location>
        <begin position="731"/>
        <end position="749"/>
    </location>
</feature>
<comment type="subcellular location">
    <subcellularLocation>
        <location evidence="1">Membrane</location>
        <topology evidence="1">Multi-pass membrane protein</topology>
    </subcellularLocation>
</comment>
<feature type="repeat" description="ANK" evidence="7">
    <location>
        <begin position="132"/>
        <end position="165"/>
    </location>
</feature>
<evidence type="ECO:0000256" key="5">
    <source>
        <dbReference type="ARBA" id="ARBA00023043"/>
    </source>
</evidence>
<dbReference type="GO" id="GO:0046873">
    <property type="term" value="F:metal ion transmembrane transporter activity"/>
    <property type="evidence" value="ECO:0007669"/>
    <property type="project" value="InterPro"/>
</dbReference>
<protein>
    <submittedName>
        <fullName evidence="9">Ankyrin repeat-containing domain protein</fullName>
    </submittedName>
</protein>
<evidence type="ECO:0000256" key="1">
    <source>
        <dbReference type="ARBA" id="ARBA00004141"/>
    </source>
</evidence>
<evidence type="ECO:0000256" key="6">
    <source>
        <dbReference type="ARBA" id="ARBA00023136"/>
    </source>
</evidence>
<dbReference type="Pfam" id="PF12796">
    <property type="entry name" value="Ank_2"/>
    <property type="match status" value="3"/>
</dbReference>
<dbReference type="SUPFAM" id="SSF48403">
    <property type="entry name" value="Ankyrin repeat"/>
    <property type="match status" value="1"/>
</dbReference>
<sequence length="822" mass="95096">MDALMVKKPMVEDTRDASIHLDEARMTQLMQAARQGHVDTVRSLLCDASPNIKDHTGRTVLSWAASYGLIRNPCDRYIVERIFDFLLGQGAQIDTGDNTGERPIHWAAKAGDKETVDLLLQKGAHSDLPDIRGRTPLSRAAERGYHGVVERLLADGRVDLDSRDGRGRTPLSWAAENWQWETVEALVRYGADVEIHDYEGQIPLWWFLNNTERRNAASLNPTAQRGAFQQWLAILWSKKRVEPMTKKRRTFLAWASERGDRQLVRELLQTAWADPNSIDRHRKTPLIYALEWKHYEVADMLIFGAGHTGKQKKDLVSLHLLIREQGRSRLLKLFLERYKPDLEEEDKYSSITLMKMALQQSDRATVRLLLEYKASIHGLENSDWFGPCSTVKAPTNLVFLNNAPTNQDGFSSIPLMKMAIKEHDRAAVAALMDRRAQMMELEEDEDDFVQYSRDMPSSVAVDIVAFEDGRQTVQWLSEETFPSRISDASKSPEGTHLVLFRENHLWKTHCQMNHPPNELKFSLGNRSPCRTFSLSIKTSLNVAKVLQALHCDDTYERYDYRVRTIEWSVLEAPRKTVYYFSNLPFGWIPRSDLEFLELFMQIWKNDWMTFCRDERKGLGRLRSRQLTARGEDDLLIDTIAESMLQWTHLQGVLEEQLSQARTFVSEYQTFAETRQLRNTLNEIIDTFEQDVSGQIDKLEQAIRDLLQIEFAWVSINEAHRSTSLAASMKRLSCITFIFLPLMFTSSLLGMNVDILKNDPSWWWYLVIGAPLLFLTVTTWVSSKFTLMETWLEHKAQSIFQPVRRRRHPLDKEIRPSNRILPH</sequence>
<dbReference type="PANTHER" id="PTHR24171">
    <property type="entry name" value="ANKYRIN REPEAT DOMAIN-CONTAINING PROTEIN 39-RELATED"/>
    <property type="match status" value="1"/>
</dbReference>
<evidence type="ECO:0000313" key="9">
    <source>
        <dbReference type="EMBL" id="KAB8077310.1"/>
    </source>
</evidence>
<dbReference type="Pfam" id="PF01544">
    <property type="entry name" value="CorA"/>
    <property type="match status" value="1"/>
</dbReference>
<keyword evidence="6 8" id="KW-0472">Membrane</keyword>
<feature type="repeat" description="ANK" evidence="7">
    <location>
        <begin position="99"/>
        <end position="131"/>
    </location>
</feature>
<organism evidence="9 10">
    <name type="scientific">Aspergillus leporis</name>
    <dbReference type="NCBI Taxonomy" id="41062"/>
    <lineage>
        <taxon>Eukaryota</taxon>
        <taxon>Fungi</taxon>
        <taxon>Dikarya</taxon>
        <taxon>Ascomycota</taxon>
        <taxon>Pezizomycotina</taxon>
        <taxon>Eurotiomycetes</taxon>
        <taxon>Eurotiomycetidae</taxon>
        <taxon>Eurotiales</taxon>
        <taxon>Aspergillaceae</taxon>
        <taxon>Aspergillus</taxon>
        <taxon>Aspergillus subgen. Circumdati</taxon>
    </lineage>
</organism>
<evidence type="ECO:0000256" key="3">
    <source>
        <dbReference type="ARBA" id="ARBA00022737"/>
    </source>
</evidence>
<evidence type="ECO:0000256" key="8">
    <source>
        <dbReference type="SAM" id="Phobius"/>
    </source>
</evidence>
<dbReference type="SUPFAM" id="SSF144083">
    <property type="entry name" value="Magnesium transport protein CorA, transmembrane region"/>
    <property type="match status" value="1"/>
</dbReference>
<feature type="transmembrane region" description="Helical" evidence="8">
    <location>
        <begin position="761"/>
        <end position="780"/>
    </location>
</feature>
<keyword evidence="5 7" id="KW-0040">ANK repeat</keyword>
<dbReference type="PROSITE" id="PS50297">
    <property type="entry name" value="ANK_REP_REGION"/>
    <property type="match status" value="3"/>
</dbReference>
<dbReference type="Gene3D" id="1.25.40.20">
    <property type="entry name" value="Ankyrin repeat-containing domain"/>
    <property type="match status" value="3"/>
</dbReference>
<evidence type="ECO:0000256" key="4">
    <source>
        <dbReference type="ARBA" id="ARBA00022989"/>
    </source>
</evidence>
<evidence type="ECO:0000256" key="7">
    <source>
        <dbReference type="PROSITE-ProRule" id="PRU00023"/>
    </source>
</evidence>
<keyword evidence="10" id="KW-1185">Reference proteome</keyword>
<dbReference type="InterPro" id="IPR002523">
    <property type="entry name" value="MgTranspt_CorA/ZnTranspt_ZntB"/>
</dbReference>
<dbReference type="EMBL" id="ML732170">
    <property type="protein sequence ID" value="KAB8077310.1"/>
    <property type="molecule type" value="Genomic_DNA"/>
</dbReference>
<reference evidence="9 10" key="1">
    <citation type="submission" date="2019-04" db="EMBL/GenBank/DDBJ databases">
        <title>Friends and foes A comparative genomics study of 23 Aspergillus species from section Flavi.</title>
        <authorList>
            <consortium name="DOE Joint Genome Institute"/>
            <person name="Kjaerbolling I."/>
            <person name="Vesth T."/>
            <person name="Frisvad J.C."/>
            <person name="Nybo J.L."/>
            <person name="Theobald S."/>
            <person name="Kildgaard S."/>
            <person name="Isbrandt T."/>
            <person name="Kuo A."/>
            <person name="Sato A."/>
            <person name="Lyhne E.K."/>
            <person name="Kogle M.E."/>
            <person name="Wiebenga A."/>
            <person name="Kun R.S."/>
            <person name="Lubbers R.J."/>
            <person name="Makela M.R."/>
            <person name="Barry K."/>
            <person name="Chovatia M."/>
            <person name="Clum A."/>
            <person name="Daum C."/>
            <person name="Haridas S."/>
            <person name="He G."/>
            <person name="LaButti K."/>
            <person name="Lipzen A."/>
            <person name="Mondo S."/>
            <person name="Riley R."/>
            <person name="Salamov A."/>
            <person name="Simmons B.A."/>
            <person name="Magnuson J.K."/>
            <person name="Henrissat B."/>
            <person name="Mortensen U.H."/>
            <person name="Larsen T.O."/>
            <person name="Devries R.P."/>
            <person name="Grigoriev I.V."/>
            <person name="Machida M."/>
            <person name="Baker S.E."/>
            <person name="Andersen M.R."/>
        </authorList>
    </citation>
    <scope>NUCLEOTIDE SEQUENCE [LARGE SCALE GENOMIC DNA]</scope>
    <source>
        <strain evidence="9 10">CBS 151.66</strain>
    </source>
</reference>
<name>A0A5N5XDT9_9EURO</name>
<dbReference type="InterPro" id="IPR036770">
    <property type="entry name" value="Ankyrin_rpt-contain_sf"/>
</dbReference>
<evidence type="ECO:0000313" key="10">
    <source>
        <dbReference type="Proteomes" id="UP000326565"/>
    </source>
</evidence>
<dbReference type="SMART" id="SM00248">
    <property type="entry name" value="ANK"/>
    <property type="match status" value="9"/>
</dbReference>
<dbReference type="Gene3D" id="1.20.58.340">
    <property type="entry name" value="Magnesium transport protein CorA, transmembrane region"/>
    <property type="match status" value="1"/>
</dbReference>
<dbReference type="OrthoDB" id="194358at2759"/>
<dbReference type="Proteomes" id="UP000326565">
    <property type="component" value="Unassembled WGS sequence"/>
</dbReference>
<dbReference type="InterPro" id="IPR002110">
    <property type="entry name" value="Ankyrin_rpt"/>
</dbReference>
<proteinExistence type="predicted"/>
<dbReference type="InterPro" id="IPR045863">
    <property type="entry name" value="CorA_TM1_TM2"/>
</dbReference>
<keyword evidence="3" id="KW-0677">Repeat</keyword>
<dbReference type="PROSITE" id="PS50088">
    <property type="entry name" value="ANK_REPEAT"/>
    <property type="match status" value="3"/>
</dbReference>
<dbReference type="AlphaFoldDB" id="A0A5N5XDT9"/>
<keyword evidence="2 8" id="KW-0812">Transmembrane</keyword>
<evidence type="ECO:0000256" key="2">
    <source>
        <dbReference type="ARBA" id="ARBA00022692"/>
    </source>
</evidence>
<accession>A0A5N5XDT9</accession>
<feature type="repeat" description="ANK" evidence="7">
    <location>
        <begin position="166"/>
        <end position="198"/>
    </location>
</feature>
<gene>
    <name evidence="9" type="ORF">BDV29DRAFT_62116</name>
</gene>
<keyword evidence="4 8" id="KW-1133">Transmembrane helix</keyword>